<comment type="caution">
    <text evidence="1">The sequence shown here is derived from an EMBL/GenBank/DDBJ whole genome shotgun (WGS) entry which is preliminary data.</text>
</comment>
<keyword evidence="2" id="KW-1185">Reference proteome</keyword>
<gene>
    <name evidence="1" type="ORF">RirG_107550</name>
</gene>
<dbReference type="Proteomes" id="UP000022910">
    <property type="component" value="Unassembled WGS sequence"/>
</dbReference>
<sequence>MHDQNEFSSFLKRVEAKGLVYIDASDEKPMVIMSLGDISIKNYYRISTHLTYIRKGITWLQIEDQAMEKKTLLAIEKALHENIWTPFLKIFNKQILLDSKKNTNN</sequence>
<protein>
    <submittedName>
        <fullName evidence="1">Uncharacterized protein</fullName>
    </submittedName>
</protein>
<evidence type="ECO:0000313" key="2">
    <source>
        <dbReference type="Proteomes" id="UP000022910"/>
    </source>
</evidence>
<evidence type="ECO:0000313" key="1">
    <source>
        <dbReference type="EMBL" id="EXX68160.1"/>
    </source>
</evidence>
<proteinExistence type="predicted"/>
<dbReference type="HOGENOM" id="CLU_2238073_0_0_1"/>
<name>A0A015JLW1_RHIIW</name>
<organism evidence="1 2">
    <name type="scientific">Rhizophagus irregularis (strain DAOM 197198w)</name>
    <name type="common">Glomus intraradices</name>
    <dbReference type="NCBI Taxonomy" id="1432141"/>
    <lineage>
        <taxon>Eukaryota</taxon>
        <taxon>Fungi</taxon>
        <taxon>Fungi incertae sedis</taxon>
        <taxon>Mucoromycota</taxon>
        <taxon>Glomeromycotina</taxon>
        <taxon>Glomeromycetes</taxon>
        <taxon>Glomerales</taxon>
        <taxon>Glomeraceae</taxon>
        <taxon>Rhizophagus</taxon>
    </lineage>
</organism>
<dbReference type="EMBL" id="JEMT01017391">
    <property type="protein sequence ID" value="EXX68160.1"/>
    <property type="molecule type" value="Genomic_DNA"/>
</dbReference>
<accession>A0A015JLW1</accession>
<dbReference type="AlphaFoldDB" id="A0A015JLW1"/>
<reference evidence="1 2" key="1">
    <citation type="submission" date="2014-02" db="EMBL/GenBank/DDBJ databases">
        <title>Single nucleus genome sequencing reveals high similarity among nuclei of an endomycorrhizal fungus.</title>
        <authorList>
            <person name="Lin K."/>
            <person name="Geurts R."/>
            <person name="Zhang Z."/>
            <person name="Limpens E."/>
            <person name="Saunders D.G."/>
            <person name="Mu D."/>
            <person name="Pang E."/>
            <person name="Cao H."/>
            <person name="Cha H."/>
            <person name="Lin T."/>
            <person name="Zhou Q."/>
            <person name="Shang Y."/>
            <person name="Li Y."/>
            <person name="Ivanov S."/>
            <person name="Sharma T."/>
            <person name="Velzen R.V."/>
            <person name="Ruijter N.D."/>
            <person name="Aanen D.K."/>
            <person name="Win J."/>
            <person name="Kamoun S."/>
            <person name="Bisseling T."/>
            <person name="Huang S."/>
        </authorList>
    </citation>
    <scope>NUCLEOTIDE SEQUENCE [LARGE SCALE GENOMIC DNA]</scope>
    <source>
        <strain evidence="2">DAOM197198w</strain>
    </source>
</reference>